<dbReference type="SMART" id="SM01065">
    <property type="entry name" value="CBM_2"/>
    <property type="match status" value="1"/>
</dbReference>
<accession>A0AAN9PDW5</accession>
<dbReference type="CDD" id="cd05467">
    <property type="entry name" value="CBM20"/>
    <property type="match status" value="1"/>
</dbReference>
<dbReference type="InterPro" id="IPR013784">
    <property type="entry name" value="Carb-bd-like_fold"/>
</dbReference>
<dbReference type="GO" id="GO:2001070">
    <property type="term" value="F:starch binding"/>
    <property type="evidence" value="ECO:0007669"/>
    <property type="project" value="InterPro"/>
</dbReference>
<proteinExistence type="predicted"/>
<dbReference type="GO" id="GO:0016020">
    <property type="term" value="C:membrane"/>
    <property type="evidence" value="ECO:0007669"/>
    <property type="project" value="TreeGrafter"/>
</dbReference>
<dbReference type="Pfam" id="PF00686">
    <property type="entry name" value="CBM_20"/>
    <property type="match status" value="1"/>
</dbReference>
<evidence type="ECO:0000259" key="2">
    <source>
        <dbReference type="PROSITE" id="PS51166"/>
    </source>
</evidence>
<dbReference type="AlphaFoldDB" id="A0AAN9PDW5"/>
<dbReference type="InterPro" id="IPR002044">
    <property type="entry name" value="CBM20"/>
</dbReference>
<dbReference type="PANTHER" id="PTHR15048">
    <property type="entry name" value="STARCH-BINDING DOMAIN-CONTAINING PROTEIN 1"/>
    <property type="match status" value="1"/>
</dbReference>
<gene>
    <name evidence="3" type="ORF">RJT34_17571</name>
</gene>
<sequence length="255" mass="28844">MESLTSTLSMPIVNGSPKCASFVTNAPKFCFSPYAKKWCNFPFLKLEQNKGIYPVHALPSKQIAYYVTDGLGELANGEKSTVNIRFQLQCGCNFGEHFLIVGDDPSFGAWNPAKAVPMTWSNGHIWFLEKEVRAGMTMQFKLILKKKDGEIVWQPGPDRVVQTWETTNMITVCEDWDNAHFQKIVEESQGICTNEDVKEMEELSDEVEEQMQEEQHLAPSNKKRIVVSKISTNIDGNQDHPSKKNVKSKVIQSSH</sequence>
<feature type="domain" description="CBM20" evidence="2">
    <location>
        <begin position="76"/>
        <end position="178"/>
    </location>
</feature>
<dbReference type="InterPro" id="IPR013783">
    <property type="entry name" value="Ig-like_fold"/>
</dbReference>
<reference evidence="3 4" key="1">
    <citation type="submission" date="2024-01" db="EMBL/GenBank/DDBJ databases">
        <title>The genomes of 5 underutilized Papilionoideae crops provide insights into root nodulation and disease resistance.</title>
        <authorList>
            <person name="Yuan L."/>
        </authorList>
    </citation>
    <scope>NUCLEOTIDE SEQUENCE [LARGE SCALE GENOMIC DNA]</scope>
    <source>
        <strain evidence="3">LY-2023</strain>
        <tissue evidence="3">Leaf</tissue>
    </source>
</reference>
<dbReference type="PANTHER" id="PTHR15048:SF0">
    <property type="entry name" value="STARCH-BINDING DOMAIN-CONTAINING PROTEIN 1"/>
    <property type="match status" value="1"/>
</dbReference>
<name>A0AAN9PDW5_CLITE</name>
<evidence type="ECO:0000313" key="4">
    <source>
        <dbReference type="Proteomes" id="UP001359559"/>
    </source>
</evidence>
<evidence type="ECO:0000313" key="3">
    <source>
        <dbReference type="EMBL" id="KAK7294681.1"/>
    </source>
</evidence>
<protein>
    <recommendedName>
        <fullName evidence="2">CBM20 domain-containing protein</fullName>
    </recommendedName>
</protein>
<dbReference type="Gene3D" id="2.60.40.10">
    <property type="entry name" value="Immunoglobulins"/>
    <property type="match status" value="1"/>
</dbReference>
<evidence type="ECO:0000256" key="1">
    <source>
        <dbReference type="SAM" id="MobiDB-lite"/>
    </source>
</evidence>
<dbReference type="SUPFAM" id="SSF49452">
    <property type="entry name" value="Starch-binding domain-like"/>
    <property type="match status" value="1"/>
</dbReference>
<feature type="region of interest" description="Disordered" evidence="1">
    <location>
        <begin position="232"/>
        <end position="255"/>
    </location>
</feature>
<organism evidence="3 4">
    <name type="scientific">Clitoria ternatea</name>
    <name type="common">Butterfly pea</name>
    <dbReference type="NCBI Taxonomy" id="43366"/>
    <lineage>
        <taxon>Eukaryota</taxon>
        <taxon>Viridiplantae</taxon>
        <taxon>Streptophyta</taxon>
        <taxon>Embryophyta</taxon>
        <taxon>Tracheophyta</taxon>
        <taxon>Spermatophyta</taxon>
        <taxon>Magnoliopsida</taxon>
        <taxon>eudicotyledons</taxon>
        <taxon>Gunneridae</taxon>
        <taxon>Pentapetalae</taxon>
        <taxon>rosids</taxon>
        <taxon>fabids</taxon>
        <taxon>Fabales</taxon>
        <taxon>Fabaceae</taxon>
        <taxon>Papilionoideae</taxon>
        <taxon>50 kb inversion clade</taxon>
        <taxon>NPAAA clade</taxon>
        <taxon>indigoferoid/millettioid clade</taxon>
        <taxon>Phaseoleae</taxon>
        <taxon>Clitoria</taxon>
    </lineage>
</organism>
<comment type="caution">
    <text evidence="3">The sequence shown here is derived from an EMBL/GenBank/DDBJ whole genome shotgun (WGS) entry which is preliminary data.</text>
</comment>
<dbReference type="Proteomes" id="UP001359559">
    <property type="component" value="Unassembled WGS sequence"/>
</dbReference>
<dbReference type="PROSITE" id="PS51166">
    <property type="entry name" value="CBM20"/>
    <property type="match status" value="1"/>
</dbReference>
<keyword evidence="4" id="KW-1185">Reference proteome</keyword>
<dbReference type="EMBL" id="JAYKXN010000004">
    <property type="protein sequence ID" value="KAK7294681.1"/>
    <property type="molecule type" value="Genomic_DNA"/>
</dbReference>